<name>A0A9X2JJK7_9BACT</name>
<protein>
    <recommendedName>
        <fullName evidence="4">PEP-CTERM protein-sorting domain-containing protein</fullName>
    </recommendedName>
</protein>
<evidence type="ECO:0000256" key="1">
    <source>
        <dbReference type="SAM" id="SignalP"/>
    </source>
</evidence>
<proteinExistence type="predicted"/>
<evidence type="ECO:0008006" key="4">
    <source>
        <dbReference type="Google" id="ProtNLM"/>
    </source>
</evidence>
<dbReference type="Pfam" id="PF24251">
    <property type="entry name" value="DUF7453"/>
    <property type="match status" value="2"/>
</dbReference>
<dbReference type="RefSeq" id="WP_252853215.1">
    <property type="nucleotide sequence ID" value="NZ_JAMXLR010000051.1"/>
</dbReference>
<feature type="chain" id="PRO_5040982129" description="PEP-CTERM protein-sorting domain-containing protein" evidence="1">
    <location>
        <begin position="29"/>
        <end position="545"/>
    </location>
</feature>
<comment type="caution">
    <text evidence="2">The sequence shown here is derived from an EMBL/GenBank/DDBJ whole genome shotgun (WGS) entry which is preliminary data.</text>
</comment>
<evidence type="ECO:0000313" key="2">
    <source>
        <dbReference type="EMBL" id="MCO6045104.1"/>
    </source>
</evidence>
<evidence type="ECO:0000313" key="3">
    <source>
        <dbReference type="Proteomes" id="UP001155241"/>
    </source>
</evidence>
<dbReference type="AlphaFoldDB" id="A0A9X2JJK7"/>
<organism evidence="2 3">
    <name type="scientific">Aeoliella straminimaris</name>
    <dbReference type="NCBI Taxonomy" id="2954799"/>
    <lineage>
        <taxon>Bacteria</taxon>
        <taxon>Pseudomonadati</taxon>
        <taxon>Planctomycetota</taxon>
        <taxon>Planctomycetia</taxon>
        <taxon>Pirellulales</taxon>
        <taxon>Lacipirellulaceae</taxon>
        <taxon>Aeoliella</taxon>
    </lineage>
</organism>
<dbReference type="InterPro" id="IPR055876">
    <property type="entry name" value="DUF7453"/>
</dbReference>
<gene>
    <name evidence="2" type="ORF">NG895_14430</name>
</gene>
<feature type="signal peptide" evidence="1">
    <location>
        <begin position="1"/>
        <end position="28"/>
    </location>
</feature>
<keyword evidence="1" id="KW-0732">Signal</keyword>
<keyword evidence="3" id="KW-1185">Reference proteome</keyword>
<reference evidence="2" key="1">
    <citation type="submission" date="2022-06" db="EMBL/GenBank/DDBJ databases">
        <title>Aeoliella straminimaris, a novel planctomycete from sediments.</title>
        <authorList>
            <person name="Vitorino I.R."/>
            <person name="Lage O.M."/>
        </authorList>
    </citation>
    <scope>NUCLEOTIDE SEQUENCE</scope>
    <source>
        <strain evidence="2">ICT_H6.2</strain>
    </source>
</reference>
<dbReference type="Proteomes" id="UP001155241">
    <property type="component" value="Unassembled WGS sequence"/>
</dbReference>
<accession>A0A9X2JJK7</accession>
<dbReference type="EMBL" id="JAMXLR010000051">
    <property type="protein sequence ID" value="MCO6045104.1"/>
    <property type="molecule type" value="Genomic_DNA"/>
</dbReference>
<sequence>MSTTPLARCFVAVLLHATLVAAALPSWAAPPVQSLIEQGDFTVLHHRGQQAVGLPVGETYFSPARVVVTNSRGDFAFNVGSSAGDGVWTNTTTGQTRLVAIEGALPNDPNMRIDPRYEQLFVTDGGATYFKADVEHQGTEGQGVFRETFAGGLETVITSGSDYQGLPAGSRIDEIYLLNASRGGPFLVNAWVRDDATDNFLYDVVLQGEVGEPLTEISRSGDTPAGLATGESLTRANAYYSAQVNANGNALIPVDITGPAVNDSNDFALVKHTDEGSKVVLRQGQRFSRSTLTNILEFQLTDQDDLFFNASLNGSSDYSLYKLSESDVLTPVLNSATLIQGLPAGVTAQGGSFQVNNMGDALVATRLQGAGVNDDNNDALVKIDSSGAQLVVREGQLADGFAAANYGTFPIGFTFSNMDITDQGDIFFSAILEDGGLGEVNANNNMAFWHLSPSGVQTMLLRDFDPLPFPGIADYVGNPRVKIPDLNSQASGYSNGGFAAFETFWGSQLVPARNIPEPPGLTVMVLGTLVLGGTLCRRQRWAAVS</sequence>